<dbReference type="RefSeq" id="WP_207541903.1">
    <property type="nucleotide sequence ID" value="NZ_JAFNAA010000006.1"/>
</dbReference>
<comment type="caution">
    <text evidence="1">The sequence shown here is derived from an EMBL/GenBank/DDBJ whole genome shotgun (WGS) entry which is preliminary data.</text>
</comment>
<name>A0A8I1W5S5_PLESH</name>
<dbReference type="EMBL" id="JAFNAA010000006">
    <property type="protein sequence ID" value="MBO1107958.1"/>
    <property type="molecule type" value="Genomic_DNA"/>
</dbReference>
<proteinExistence type="predicted"/>
<reference evidence="1" key="1">
    <citation type="submission" date="2021-03" db="EMBL/GenBank/DDBJ databases">
        <title>Plesiomonas shigelloides zfcc0051, isolated from zebrafish feces.</title>
        <authorList>
            <person name="Vanderhoek Z."/>
            <person name="Gaulke C."/>
        </authorList>
    </citation>
    <scope>NUCLEOTIDE SEQUENCE</scope>
    <source>
        <strain evidence="1">Zfcc0051</strain>
    </source>
</reference>
<evidence type="ECO:0000313" key="1">
    <source>
        <dbReference type="EMBL" id="MBO1107958.1"/>
    </source>
</evidence>
<accession>A0A8I1W5S5</accession>
<evidence type="ECO:0000313" key="2">
    <source>
        <dbReference type="Proteomes" id="UP000664658"/>
    </source>
</evidence>
<protein>
    <submittedName>
        <fullName evidence="1">Uncharacterized protein</fullName>
    </submittedName>
</protein>
<dbReference type="AlphaFoldDB" id="A0A8I1W5S5"/>
<dbReference type="Proteomes" id="UP000664658">
    <property type="component" value="Unassembled WGS sequence"/>
</dbReference>
<sequence>MIEFTDSFSQAAVAQALCTHPDLVQMLSHQLTLPSFAYAYDMAGQRVGGPLITPNPVLCKTWLFVDPRNMREALPTEINFVRFRCDCDAAGQPIGDWQRTIVGAYINHGSNEEPDWCSHT</sequence>
<gene>
    <name evidence="1" type="ORF">J2R62_06950</name>
</gene>
<organism evidence="1 2">
    <name type="scientific">Plesiomonas shigelloides</name>
    <name type="common">Aeromonas shigelloides</name>
    <dbReference type="NCBI Taxonomy" id="703"/>
    <lineage>
        <taxon>Bacteria</taxon>
        <taxon>Pseudomonadati</taxon>
        <taxon>Pseudomonadota</taxon>
        <taxon>Gammaproteobacteria</taxon>
        <taxon>Enterobacterales</taxon>
        <taxon>Enterobacteriaceae</taxon>
        <taxon>Plesiomonas</taxon>
    </lineage>
</organism>